<dbReference type="Proteomes" id="UP001177080">
    <property type="component" value="Unassembled WGS sequence"/>
</dbReference>
<dbReference type="PANTHER" id="PTHR44591">
    <property type="entry name" value="STRESS RESPONSE REGULATOR PROTEIN 1"/>
    <property type="match status" value="1"/>
</dbReference>
<feature type="domain" description="Response regulatory" evidence="3">
    <location>
        <begin position="6"/>
        <end position="119"/>
    </location>
</feature>
<name>A0ABT8XLB1_9HYPH</name>
<organism evidence="4 5">
    <name type="scientific">Shinella curvata</name>
    <dbReference type="NCBI Taxonomy" id="1817964"/>
    <lineage>
        <taxon>Bacteria</taxon>
        <taxon>Pseudomonadati</taxon>
        <taxon>Pseudomonadota</taxon>
        <taxon>Alphaproteobacteria</taxon>
        <taxon>Hyphomicrobiales</taxon>
        <taxon>Rhizobiaceae</taxon>
        <taxon>Shinella</taxon>
    </lineage>
</organism>
<evidence type="ECO:0000256" key="2">
    <source>
        <dbReference type="PROSITE-ProRule" id="PRU00169"/>
    </source>
</evidence>
<dbReference type="EMBL" id="WHSC02000011">
    <property type="protein sequence ID" value="MDO6124159.1"/>
    <property type="molecule type" value="Genomic_DNA"/>
</dbReference>
<reference evidence="4" key="1">
    <citation type="submission" date="2022-04" db="EMBL/GenBank/DDBJ databases">
        <title>Shinella lacus sp. nov., a novel member of the genus Shinella from water.</title>
        <authorList>
            <person name="Deng Y."/>
        </authorList>
    </citation>
    <scope>NUCLEOTIDE SEQUENCE</scope>
    <source>
        <strain evidence="4">JCM 31239</strain>
    </source>
</reference>
<evidence type="ECO:0000313" key="4">
    <source>
        <dbReference type="EMBL" id="MDO6124159.1"/>
    </source>
</evidence>
<evidence type="ECO:0000313" key="5">
    <source>
        <dbReference type="Proteomes" id="UP001177080"/>
    </source>
</evidence>
<comment type="caution">
    <text evidence="4">The sequence shown here is derived from an EMBL/GenBank/DDBJ whole genome shotgun (WGS) entry which is preliminary data.</text>
</comment>
<dbReference type="InterPro" id="IPR011006">
    <property type="entry name" value="CheY-like_superfamily"/>
</dbReference>
<dbReference type="SUPFAM" id="SSF52172">
    <property type="entry name" value="CheY-like"/>
    <property type="match status" value="1"/>
</dbReference>
<accession>A0ABT8XLB1</accession>
<evidence type="ECO:0000256" key="1">
    <source>
        <dbReference type="ARBA" id="ARBA00022553"/>
    </source>
</evidence>
<keyword evidence="5" id="KW-1185">Reference proteome</keyword>
<gene>
    <name evidence="4" type="ORF">GB928_023445</name>
</gene>
<protein>
    <submittedName>
        <fullName evidence="4">Response regulator</fullName>
    </submittedName>
</protein>
<feature type="modified residue" description="4-aspartylphosphate" evidence="2">
    <location>
        <position position="56"/>
    </location>
</feature>
<dbReference type="PANTHER" id="PTHR44591:SF21">
    <property type="entry name" value="TWO-COMPONENT RESPONSE REGULATOR"/>
    <property type="match status" value="1"/>
</dbReference>
<dbReference type="InterPro" id="IPR001789">
    <property type="entry name" value="Sig_transdc_resp-reg_receiver"/>
</dbReference>
<dbReference type="Gene3D" id="3.40.50.2300">
    <property type="match status" value="1"/>
</dbReference>
<proteinExistence type="predicted"/>
<dbReference type="Pfam" id="PF00072">
    <property type="entry name" value="Response_reg"/>
    <property type="match status" value="1"/>
</dbReference>
<sequence length="120" mass="13184">MNIPIIILIVEDEPLIRMEIADDLSEKGFHVLEAPNAHEAMLLLESHSDIQLLFTDIDMPGKMNGLMLAAETHLRWPAVKIIVTSGLHSVRSDEIPPGSRFMGKPHQPNAVSAAVLDMVA</sequence>
<dbReference type="InterPro" id="IPR050595">
    <property type="entry name" value="Bact_response_regulator"/>
</dbReference>
<dbReference type="PROSITE" id="PS50110">
    <property type="entry name" value="RESPONSE_REGULATORY"/>
    <property type="match status" value="1"/>
</dbReference>
<evidence type="ECO:0000259" key="3">
    <source>
        <dbReference type="PROSITE" id="PS50110"/>
    </source>
</evidence>
<keyword evidence="1 2" id="KW-0597">Phosphoprotein</keyword>
<dbReference type="SMART" id="SM00448">
    <property type="entry name" value="REC"/>
    <property type="match status" value="1"/>
</dbReference>
<dbReference type="RefSeq" id="WP_244763756.1">
    <property type="nucleotide sequence ID" value="NZ_JALJCJ010000009.1"/>
</dbReference>